<evidence type="ECO:0000256" key="8">
    <source>
        <dbReference type="ARBA" id="ARBA00022679"/>
    </source>
</evidence>
<keyword evidence="23" id="KW-0472">Membrane</keyword>
<evidence type="ECO:0000256" key="4">
    <source>
        <dbReference type="ARBA" id="ARBA00004651"/>
    </source>
</evidence>
<dbReference type="KEGG" id="cai:Caci_0836"/>
<dbReference type="RefSeq" id="WP_012785065.1">
    <property type="nucleotide sequence ID" value="NC_013131.1"/>
</dbReference>
<sequence length="435" mass="46806" precursor="true">MRRRLVSSTFLVVMMVVILLGVPLAVLEVRSVDTSTKSVLATESRMLAQTVSMLVSKASLDGTNSGPLSDYDTDLQHMIARTHDATIDVDGQSPIQINSALPPGAPAFSVTYEMDGVLRNVGVRVTVQAPRAPAEDQIRGSMYLIGGVALAVLVAATGLAYLQARRLTKPLEELAATAERLGSGDPRPRHRRYGISELDRVAEVIDSSADRISTMLGAERRLAAEASHELRTPLAALSMRLEEIITLADDPQTVRDEAEVALSQVERLTDVVQRLLTTVRTHRRSDLAVPIEVDTVIRQQVHEWRPAYQSMRRGIVVSGERRLMAMATPGAFSQILSTLLENSLIHGAGTVTVHTRAVGGSVVVEVGDEGDGIAPDLEAKLFERGASSRGSTGLGLAVARELAEADGGRLNLVLQRPAVFAVFLTEHSPLSVIAR</sequence>
<organism evidence="26 27">
    <name type="scientific">Catenulispora acidiphila (strain DSM 44928 / JCM 14897 / NBRC 102108 / NRRL B-24433 / ID139908)</name>
    <dbReference type="NCBI Taxonomy" id="479433"/>
    <lineage>
        <taxon>Bacteria</taxon>
        <taxon>Bacillati</taxon>
        <taxon>Actinomycetota</taxon>
        <taxon>Actinomycetes</taxon>
        <taxon>Catenulisporales</taxon>
        <taxon>Catenulisporaceae</taxon>
        <taxon>Catenulispora</taxon>
    </lineage>
</organism>
<evidence type="ECO:0000256" key="21">
    <source>
        <dbReference type="ARBA" id="ARBA00040454"/>
    </source>
</evidence>
<evidence type="ECO:0000313" key="26">
    <source>
        <dbReference type="EMBL" id="ACU69770.1"/>
    </source>
</evidence>
<evidence type="ECO:0000256" key="16">
    <source>
        <dbReference type="ARBA" id="ARBA00022989"/>
    </source>
</evidence>
<dbReference type="PROSITE" id="PS50885">
    <property type="entry name" value="HAMP"/>
    <property type="match status" value="1"/>
</dbReference>
<dbReference type="InParanoid" id="C7Q2C8"/>
<keyword evidence="15" id="KW-0904">Protein phosphatase</keyword>
<keyword evidence="14" id="KW-0460">Magnesium</keyword>
<evidence type="ECO:0000256" key="19">
    <source>
        <dbReference type="ARBA" id="ARBA00023026"/>
    </source>
</evidence>
<evidence type="ECO:0000256" key="10">
    <source>
        <dbReference type="ARBA" id="ARBA00022741"/>
    </source>
</evidence>
<comment type="cofactor">
    <cofactor evidence="3">
        <name>Mg(2+)</name>
        <dbReference type="ChEBI" id="CHEBI:18420"/>
    </cofactor>
</comment>
<evidence type="ECO:0000256" key="2">
    <source>
        <dbReference type="ARBA" id="ARBA00001936"/>
    </source>
</evidence>
<dbReference type="Proteomes" id="UP000000851">
    <property type="component" value="Chromosome"/>
</dbReference>
<dbReference type="GO" id="GO:0000155">
    <property type="term" value="F:phosphorelay sensor kinase activity"/>
    <property type="evidence" value="ECO:0007669"/>
    <property type="project" value="InterPro"/>
</dbReference>
<dbReference type="InterPro" id="IPR036097">
    <property type="entry name" value="HisK_dim/P_sf"/>
</dbReference>
<dbReference type="eggNOG" id="COG4191">
    <property type="taxonomic scope" value="Bacteria"/>
</dbReference>
<dbReference type="Gene3D" id="3.30.565.10">
    <property type="entry name" value="Histidine kinase-like ATPase, C-terminal domain"/>
    <property type="match status" value="1"/>
</dbReference>
<gene>
    <name evidence="26" type="ordered locus">Caci_0836</name>
</gene>
<dbReference type="STRING" id="479433.Caci_0836"/>
<dbReference type="Pfam" id="PF00512">
    <property type="entry name" value="HisKA"/>
    <property type="match status" value="1"/>
</dbReference>
<dbReference type="Gene3D" id="6.10.340.10">
    <property type="match status" value="1"/>
</dbReference>
<dbReference type="InterPro" id="IPR003594">
    <property type="entry name" value="HATPase_dom"/>
</dbReference>
<dbReference type="PRINTS" id="PR00344">
    <property type="entry name" value="BCTRLSENSOR"/>
</dbReference>
<keyword evidence="6" id="KW-1003">Cell membrane</keyword>
<evidence type="ECO:0000256" key="23">
    <source>
        <dbReference type="SAM" id="Phobius"/>
    </source>
</evidence>
<dbReference type="InterPro" id="IPR050980">
    <property type="entry name" value="2C_sensor_his_kinase"/>
</dbReference>
<dbReference type="SMART" id="SM00304">
    <property type="entry name" value="HAMP"/>
    <property type="match status" value="1"/>
</dbReference>
<dbReference type="AlphaFoldDB" id="C7Q2C8"/>
<keyword evidence="18" id="KW-0346">Stress response</keyword>
<comment type="catalytic activity">
    <reaction evidence="1">
        <text>ATP + protein L-histidine = ADP + protein N-phospho-L-histidine.</text>
        <dbReference type="EC" id="2.7.13.3"/>
    </reaction>
</comment>
<evidence type="ECO:0000256" key="13">
    <source>
        <dbReference type="ARBA" id="ARBA00022840"/>
    </source>
</evidence>
<dbReference type="InterPro" id="IPR005467">
    <property type="entry name" value="His_kinase_dom"/>
</dbReference>
<dbReference type="PANTHER" id="PTHR44936:SF9">
    <property type="entry name" value="SENSOR PROTEIN CREC"/>
    <property type="match status" value="1"/>
</dbReference>
<dbReference type="GO" id="GO:0005524">
    <property type="term" value="F:ATP binding"/>
    <property type="evidence" value="ECO:0007669"/>
    <property type="project" value="UniProtKB-KW"/>
</dbReference>
<dbReference type="OrthoDB" id="5499837at2"/>
<dbReference type="CDD" id="cd00082">
    <property type="entry name" value="HisKA"/>
    <property type="match status" value="1"/>
</dbReference>
<keyword evidence="8" id="KW-0808">Transferase</keyword>
<dbReference type="Pfam" id="PF00672">
    <property type="entry name" value="HAMP"/>
    <property type="match status" value="1"/>
</dbReference>
<dbReference type="PROSITE" id="PS50109">
    <property type="entry name" value="HIS_KIN"/>
    <property type="match status" value="1"/>
</dbReference>
<evidence type="ECO:0000256" key="1">
    <source>
        <dbReference type="ARBA" id="ARBA00000085"/>
    </source>
</evidence>
<reference evidence="26 27" key="1">
    <citation type="journal article" date="2009" name="Stand. Genomic Sci.">
        <title>Complete genome sequence of Catenulispora acidiphila type strain (ID 139908).</title>
        <authorList>
            <person name="Copeland A."/>
            <person name="Lapidus A."/>
            <person name="Glavina Del Rio T."/>
            <person name="Nolan M."/>
            <person name="Lucas S."/>
            <person name="Chen F."/>
            <person name="Tice H."/>
            <person name="Cheng J.F."/>
            <person name="Bruce D."/>
            <person name="Goodwin L."/>
            <person name="Pitluck S."/>
            <person name="Mikhailova N."/>
            <person name="Pati A."/>
            <person name="Ivanova N."/>
            <person name="Mavromatis K."/>
            <person name="Chen A."/>
            <person name="Palaniappan K."/>
            <person name="Chain P."/>
            <person name="Land M."/>
            <person name="Hauser L."/>
            <person name="Chang Y.J."/>
            <person name="Jeffries C.D."/>
            <person name="Chertkov O."/>
            <person name="Brettin T."/>
            <person name="Detter J.C."/>
            <person name="Han C."/>
            <person name="Ali Z."/>
            <person name="Tindall B.J."/>
            <person name="Goker M."/>
            <person name="Bristow J."/>
            <person name="Eisen J.A."/>
            <person name="Markowitz V."/>
            <person name="Hugenholtz P."/>
            <person name="Kyrpides N.C."/>
            <person name="Klenk H.P."/>
        </authorList>
    </citation>
    <scope>NUCLEOTIDE SEQUENCE [LARGE SCALE GENOMIC DNA]</scope>
    <source>
        <strain evidence="27">DSM 44928 / JCM 14897 / NBRC 102108 / NRRL B-24433 / ID139908</strain>
    </source>
</reference>
<evidence type="ECO:0000256" key="3">
    <source>
        <dbReference type="ARBA" id="ARBA00001946"/>
    </source>
</evidence>
<accession>C7Q2C8</accession>
<proteinExistence type="predicted"/>
<evidence type="ECO:0000256" key="7">
    <source>
        <dbReference type="ARBA" id="ARBA00022553"/>
    </source>
</evidence>
<evidence type="ECO:0000256" key="15">
    <source>
        <dbReference type="ARBA" id="ARBA00022912"/>
    </source>
</evidence>
<dbReference type="PANTHER" id="PTHR44936">
    <property type="entry name" value="SENSOR PROTEIN CREC"/>
    <property type="match status" value="1"/>
</dbReference>
<evidence type="ECO:0000256" key="5">
    <source>
        <dbReference type="ARBA" id="ARBA00012438"/>
    </source>
</evidence>
<dbReference type="InterPro" id="IPR036890">
    <property type="entry name" value="HATPase_C_sf"/>
</dbReference>
<dbReference type="GO" id="GO:0004721">
    <property type="term" value="F:phosphoprotein phosphatase activity"/>
    <property type="evidence" value="ECO:0007669"/>
    <property type="project" value="UniProtKB-KW"/>
</dbReference>
<comment type="cofactor">
    <cofactor evidence="2">
        <name>Mn(2+)</name>
        <dbReference type="ChEBI" id="CHEBI:29035"/>
    </cofactor>
</comment>
<dbReference type="EC" id="2.7.13.3" evidence="5"/>
<evidence type="ECO:0000256" key="18">
    <source>
        <dbReference type="ARBA" id="ARBA00023016"/>
    </source>
</evidence>
<dbReference type="Gene3D" id="1.10.287.130">
    <property type="match status" value="1"/>
</dbReference>
<keyword evidence="16 23" id="KW-1133">Transmembrane helix</keyword>
<evidence type="ECO:0000256" key="6">
    <source>
        <dbReference type="ARBA" id="ARBA00022475"/>
    </source>
</evidence>
<keyword evidence="13" id="KW-0067">ATP-binding</keyword>
<keyword evidence="12" id="KW-0378">Hydrolase</keyword>
<evidence type="ECO:0000259" key="25">
    <source>
        <dbReference type="PROSITE" id="PS50885"/>
    </source>
</evidence>
<keyword evidence="11 26" id="KW-0418">Kinase</keyword>
<evidence type="ECO:0000256" key="22">
    <source>
        <dbReference type="ARBA" id="ARBA00041776"/>
    </source>
</evidence>
<name>C7Q2C8_CATAD</name>
<feature type="domain" description="HAMP" evidence="25">
    <location>
        <begin position="165"/>
        <end position="217"/>
    </location>
</feature>
<evidence type="ECO:0000256" key="17">
    <source>
        <dbReference type="ARBA" id="ARBA00023012"/>
    </source>
</evidence>
<dbReference type="InterPro" id="IPR003660">
    <property type="entry name" value="HAMP_dom"/>
</dbReference>
<dbReference type="InterPro" id="IPR004358">
    <property type="entry name" value="Sig_transdc_His_kin-like_C"/>
</dbReference>
<dbReference type="InterPro" id="IPR003661">
    <property type="entry name" value="HisK_dim/P_dom"/>
</dbReference>
<evidence type="ECO:0000256" key="11">
    <source>
        <dbReference type="ARBA" id="ARBA00022777"/>
    </source>
</evidence>
<keyword evidence="27" id="KW-1185">Reference proteome</keyword>
<evidence type="ECO:0000256" key="20">
    <source>
        <dbReference type="ARBA" id="ARBA00023211"/>
    </source>
</evidence>
<evidence type="ECO:0000256" key="9">
    <source>
        <dbReference type="ARBA" id="ARBA00022692"/>
    </source>
</evidence>
<keyword evidence="10" id="KW-0547">Nucleotide-binding</keyword>
<keyword evidence="7" id="KW-0597">Phosphoprotein</keyword>
<keyword evidence="19" id="KW-0843">Virulence</keyword>
<evidence type="ECO:0000259" key="24">
    <source>
        <dbReference type="PROSITE" id="PS50109"/>
    </source>
</evidence>
<feature type="domain" description="Histidine kinase" evidence="24">
    <location>
        <begin position="225"/>
        <end position="428"/>
    </location>
</feature>
<dbReference type="Pfam" id="PF02518">
    <property type="entry name" value="HATPase_c"/>
    <property type="match status" value="1"/>
</dbReference>
<keyword evidence="9 23" id="KW-0812">Transmembrane</keyword>
<dbReference type="SUPFAM" id="SSF47384">
    <property type="entry name" value="Homodimeric domain of signal transducing histidine kinase"/>
    <property type="match status" value="1"/>
</dbReference>
<evidence type="ECO:0000313" key="27">
    <source>
        <dbReference type="Proteomes" id="UP000000851"/>
    </source>
</evidence>
<dbReference type="EMBL" id="CP001700">
    <property type="protein sequence ID" value="ACU69770.1"/>
    <property type="molecule type" value="Genomic_DNA"/>
</dbReference>
<evidence type="ECO:0000256" key="12">
    <source>
        <dbReference type="ARBA" id="ARBA00022801"/>
    </source>
</evidence>
<dbReference type="GO" id="GO:0005886">
    <property type="term" value="C:plasma membrane"/>
    <property type="evidence" value="ECO:0007669"/>
    <property type="project" value="UniProtKB-SubCell"/>
</dbReference>
<protein>
    <recommendedName>
        <fullName evidence="21">Signal transduction histidine-protein kinase/phosphatase MprB</fullName>
        <ecNumber evidence="5">2.7.13.3</ecNumber>
    </recommendedName>
    <alternativeName>
        <fullName evidence="22">Mycobacterial persistence regulator B</fullName>
    </alternativeName>
</protein>
<keyword evidence="20" id="KW-0464">Manganese</keyword>
<dbReference type="SMART" id="SM00387">
    <property type="entry name" value="HATPase_c"/>
    <property type="match status" value="1"/>
</dbReference>
<dbReference type="HOGENOM" id="CLU_000445_89_28_11"/>
<evidence type="ECO:0000256" key="14">
    <source>
        <dbReference type="ARBA" id="ARBA00022842"/>
    </source>
</evidence>
<comment type="subcellular location">
    <subcellularLocation>
        <location evidence="4">Cell membrane</location>
        <topology evidence="4">Multi-pass membrane protein</topology>
    </subcellularLocation>
</comment>
<feature type="transmembrane region" description="Helical" evidence="23">
    <location>
        <begin position="142"/>
        <end position="162"/>
    </location>
</feature>
<dbReference type="SMART" id="SM00388">
    <property type="entry name" value="HisKA"/>
    <property type="match status" value="1"/>
</dbReference>
<keyword evidence="17" id="KW-0902">Two-component regulatory system</keyword>
<dbReference type="SUPFAM" id="SSF55874">
    <property type="entry name" value="ATPase domain of HSP90 chaperone/DNA topoisomerase II/histidine kinase"/>
    <property type="match status" value="1"/>
</dbReference>